<dbReference type="VEuPathDB" id="ToxoDB:BESB_024450"/>
<gene>
    <name evidence="1" type="ORF">BESB_024450</name>
</gene>
<dbReference type="EMBL" id="NWUJ01000013">
    <property type="protein sequence ID" value="PFH31953.1"/>
    <property type="molecule type" value="Genomic_DNA"/>
</dbReference>
<sequence>MFFISRAAEPSGGKGPQEHFLRGQLVFQGSEVPKVSASVSTVLEALLRLALAAGRVTSHTSSPAVRRRSH</sequence>
<protein>
    <submittedName>
        <fullName evidence="1">Uncharacterized protein</fullName>
    </submittedName>
</protein>
<dbReference type="GeneID" id="40307505"/>
<reference evidence="1 2" key="1">
    <citation type="submission" date="2017-09" db="EMBL/GenBank/DDBJ databases">
        <title>Genome sequencing of Besnoitia besnoiti strain Bb-Ger1.</title>
        <authorList>
            <person name="Schares G."/>
            <person name="Venepally P."/>
            <person name="Lorenzi H.A."/>
        </authorList>
    </citation>
    <scope>NUCLEOTIDE SEQUENCE [LARGE SCALE GENOMIC DNA]</scope>
    <source>
        <strain evidence="1 2">Bb-Ger1</strain>
    </source>
</reference>
<name>A0A2A9M8E5_BESBE</name>
<keyword evidence="2" id="KW-1185">Reference proteome</keyword>
<proteinExistence type="predicted"/>
<accession>A0A2A9M8E5</accession>
<dbReference type="KEGG" id="bbes:BESB_024450"/>
<dbReference type="AlphaFoldDB" id="A0A2A9M8E5"/>
<dbReference type="RefSeq" id="XP_029215962.1">
    <property type="nucleotide sequence ID" value="XM_029361147.1"/>
</dbReference>
<evidence type="ECO:0000313" key="1">
    <source>
        <dbReference type="EMBL" id="PFH31953.1"/>
    </source>
</evidence>
<evidence type="ECO:0000313" key="2">
    <source>
        <dbReference type="Proteomes" id="UP000224006"/>
    </source>
</evidence>
<organism evidence="1 2">
    <name type="scientific">Besnoitia besnoiti</name>
    <name type="common">Apicomplexan protozoan</name>
    <dbReference type="NCBI Taxonomy" id="94643"/>
    <lineage>
        <taxon>Eukaryota</taxon>
        <taxon>Sar</taxon>
        <taxon>Alveolata</taxon>
        <taxon>Apicomplexa</taxon>
        <taxon>Conoidasida</taxon>
        <taxon>Coccidia</taxon>
        <taxon>Eucoccidiorida</taxon>
        <taxon>Eimeriorina</taxon>
        <taxon>Sarcocystidae</taxon>
        <taxon>Besnoitia</taxon>
    </lineage>
</organism>
<dbReference type="Proteomes" id="UP000224006">
    <property type="component" value="Chromosome XII"/>
</dbReference>
<comment type="caution">
    <text evidence="1">The sequence shown here is derived from an EMBL/GenBank/DDBJ whole genome shotgun (WGS) entry which is preliminary data.</text>
</comment>